<evidence type="ECO:0000313" key="5">
    <source>
        <dbReference type="Proteomes" id="UP000275368"/>
    </source>
</evidence>
<evidence type="ECO:0000313" key="4">
    <source>
        <dbReference type="EMBL" id="BBH19810.1"/>
    </source>
</evidence>
<evidence type="ECO:0000256" key="3">
    <source>
        <dbReference type="ARBA" id="ARBA00022801"/>
    </source>
</evidence>
<keyword evidence="2" id="KW-0540">Nuclease</keyword>
<dbReference type="Gene3D" id="3.40.1350.10">
    <property type="match status" value="1"/>
</dbReference>
<comment type="cofactor">
    <cofactor evidence="1">
        <name>Mg(2+)</name>
        <dbReference type="ChEBI" id="CHEBI:18420"/>
    </cofactor>
</comment>
<dbReference type="Proteomes" id="UP000275368">
    <property type="component" value="Chromosome"/>
</dbReference>
<dbReference type="AlphaFoldDB" id="A0A3G9ILV0"/>
<reference evidence="4 5" key="1">
    <citation type="submission" date="2018-11" db="EMBL/GenBank/DDBJ databases">
        <title>Complete genome sequence of Paenibacillus baekrokdamisoli strain KCTC 33723.</title>
        <authorList>
            <person name="Kang S.W."/>
            <person name="Lee K.C."/>
            <person name="Kim K.K."/>
            <person name="Kim J.S."/>
            <person name="Kim D.S."/>
            <person name="Ko S.H."/>
            <person name="Yang S.H."/>
            <person name="Lee J.S."/>
        </authorList>
    </citation>
    <scope>NUCLEOTIDE SEQUENCE [LARGE SCALE GENOMIC DNA]</scope>
    <source>
        <strain evidence="4 5">KCTC 33723</strain>
    </source>
</reference>
<dbReference type="GO" id="GO:0016788">
    <property type="term" value="F:hydrolase activity, acting on ester bonds"/>
    <property type="evidence" value="ECO:0007669"/>
    <property type="project" value="InterPro"/>
</dbReference>
<dbReference type="KEGG" id="pbk:Back11_11550"/>
<evidence type="ECO:0000256" key="2">
    <source>
        <dbReference type="ARBA" id="ARBA00022722"/>
    </source>
</evidence>
<organism evidence="4 5">
    <name type="scientific">Paenibacillus baekrokdamisoli</name>
    <dbReference type="NCBI Taxonomy" id="1712516"/>
    <lineage>
        <taxon>Bacteria</taxon>
        <taxon>Bacillati</taxon>
        <taxon>Bacillota</taxon>
        <taxon>Bacilli</taxon>
        <taxon>Bacillales</taxon>
        <taxon>Paenibacillaceae</taxon>
        <taxon>Paenibacillus</taxon>
    </lineage>
</organism>
<gene>
    <name evidence="4" type="ORF">Back11_11550</name>
</gene>
<dbReference type="GO" id="GO:0003676">
    <property type="term" value="F:nucleic acid binding"/>
    <property type="evidence" value="ECO:0007669"/>
    <property type="project" value="InterPro"/>
</dbReference>
<dbReference type="Pfam" id="PF08774">
    <property type="entry name" value="VRR_NUC"/>
    <property type="match status" value="1"/>
</dbReference>
<name>A0A3G9ILV0_9BACL</name>
<dbReference type="InterPro" id="IPR011856">
    <property type="entry name" value="tRNA_endonuc-like_dom_sf"/>
</dbReference>
<dbReference type="GO" id="GO:0004518">
    <property type="term" value="F:nuclease activity"/>
    <property type="evidence" value="ECO:0007669"/>
    <property type="project" value="UniProtKB-KW"/>
</dbReference>
<evidence type="ECO:0000256" key="1">
    <source>
        <dbReference type="ARBA" id="ARBA00001946"/>
    </source>
</evidence>
<keyword evidence="5" id="KW-1185">Reference proteome</keyword>
<proteinExistence type="predicted"/>
<dbReference type="InterPro" id="IPR014883">
    <property type="entry name" value="VRR_NUC"/>
</dbReference>
<dbReference type="SMART" id="SM00990">
    <property type="entry name" value="VRR_NUC"/>
    <property type="match status" value="1"/>
</dbReference>
<keyword evidence="3" id="KW-0378">Hydrolase</keyword>
<dbReference type="OrthoDB" id="6706702at2"/>
<dbReference type="RefSeq" id="WP_125654425.1">
    <property type="nucleotide sequence ID" value="NZ_AP019308.1"/>
</dbReference>
<dbReference type="EMBL" id="AP019308">
    <property type="protein sequence ID" value="BBH19810.1"/>
    <property type="molecule type" value="Genomic_DNA"/>
</dbReference>
<sequence>MRERAIENRFTNEVVKRGGKALKFTSPGHNGVPDRIVLLPDGRTVYVELKAPGKPLKPLQAKWARTLTDMGHVFYKIDSHIDTDRFITEVFGS</sequence>
<accession>A0A3G9ILV0</accession>
<protein>
    <submittedName>
        <fullName evidence="4">Nuclease</fullName>
    </submittedName>
</protein>